<dbReference type="SMART" id="SM00345">
    <property type="entry name" value="HTH_GNTR"/>
    <property type="match status" value="1"/>
</dbReference>
<dbReference type="Gene3D" id="1.20.120.530">
    <property type="entry name" value="GntR ligand-binding domain-like"/>
    <property type="match status" value="1"/>
</dbReference>
<keyword evidence="2" id="KW-0238">DNA-binding</keyword>
<evidence type="ECO:0000313" key="5">
    <source>
        <dbReference type="EMBL" id="CUS42624.1"/>
    </source>
</evidence>
<dbReference type="Gene3D" id="1.10.10.10">
    <property type="entry name" value="Winged helix-like DNA-binding domain superfamily/Winged helix DNA-binding domain"/>
    <property type="match status" value="1"/>
</dbReference>
<dbReference type="InterPro" id="IPR000524">
    <property type="entry name" value="Tscrpt_reg_HTH_GntR"/>
</dbReference>
<feature type="domain" description="HTH gntR-type" evidence="4">
    <location>
        <begin position="6"/>
        <end position="73"/>
    </location>
</feature>
<name>A0A160TGZ5_9ZZZZ</name>
<evidence type="ECO:0000256" key="1">
    <source>
        <dbReference type="ARBA" id="ARBA00023015"/>
    </source>
</evidence>
<dbReference type="SUPFAM" id="SSF48008">
    <property type="entry name" value="GntR ligand-binding domain-like"/>
    <property type="match status" value="1"/>
</dbReference>
<gene>
    <name evidence="5" type="ORF">MGWOODY_Tha2597</name>
</gene>
<dbReference type="InterPro" id="IPR036388">
    <property type="entry name" value="WH-like_DNA-bd_sf"/>
</dbReference>
<evidence type="ECO:0000256" key="3">
    <source>
        <dbReference type="ARBA" id="ARBA00023163"/>
    </source>
</evidence>
<dbReference type="PROSITE" id="PS50949">
    <property type="entry name" value="HTH_GNTR"/>
    <property type="match status" value="1"/>
</dbReference>
<dbReference type="EMBL" id="CZQC01000069">
    <property type="protein sequence ID" value="CUS42624.1"/>
    <property type="molecule type" value="Genomic_DNA"/>
</dbReference>
<dbReference type="Pfam" id="PF00392">
    <property type="entry name" value="GntR"/>
    <property type="match status" value="1"/>
</dbReference>
<evidence type="ECO:0000256" key="2">
    <source>
        <dbReference type="ARBA" id="ARBA00023125"/>
    </source>
</evidence>
<protein>
    <submittedName>
        <fullName evidence="5">Propionate catabolism operon transcriptional regulator of GntR family [predicted]</fullName>
    </submittedName>
</protein>
<sequence length="223" mass="25424">MTDIALTLAEKVFTELATAIVRGELRPGERLSEQNLVERYGGSRAPMREAIQKLEARNLVVRIPHAGARVVSLSLQELKDIYEVRLELEGMACRLAAERMTDVEIDELHGLLREHADSIAAEQGQSYYQKAGDLDFHYRIIKGSKNHRLHQMLCGDLYHIVRMYRYQTSTSSKRPQQALLEHQRIVEAIAGRDAELAELLMRRHIQASLNNLEILLAQEEGRS</sequence>
<dbReference type="SUPFAM" id="SSF46785">
    <property type="entry name" value="Winged helix' DNA-binding domain"/>
    <property type="match status" value="1"/>
</dbReference>
<dbReference type="InterPro" id="IPR011711">
    <property type="entry name" value="GntR_C"/>
</dbReference>
<proteinExistence type="predicted"/>
<dbReference type="PANTHER" id="PTHR43537:SF49">
    <property type="entry name" value="TRANSCRIPTIONAL REGULATORY PROTEIN"/>
    <property type="match status" value="1"/>
</dbReference>
<dbReference type="GO" id="GO:0003700">
    <property type="term" value="F:DNA-binding transcription factor activity"/>
    <property type="evidence" value="ECO:0007669"/>
    <property type="project" value="InterPro"/>
</dbReference>
<dbReference type="GO" id="GO:0003677">
    <property type="term" value="F:DNA binding"/>
    <property type="evidence" value="ECO:0007669"/>
    <property type="project" value="UniProtKB-KW"/>
</dbReference>
<accession>A0A160TGZ5</accession>
<organism evidence="5">
    <name type="scientific">hydrothermal vent metagenome</name>
    <dbReference type="NCBI Taxonomy" id="652676"/>
    <lineage>
        <taxon>unclassified sequences</taxon>
        <taxon>metagenomes</taxon>
        <taxon>ecological metagenomes</taxon>
    </lineage>
</organism>
<reference evidence="5" key="1">
    <citation type="submission" date="2015-10" db="EMBL/GenBank/DDBJ databases">
        <authorList>
            <person name="Gilbert D.G."/>
        </authorList>
    </citation>
    <scope>NUCLEOTIDE SEQUENCE</scope>
</reference>
<keyword evidence="1" id="KW-0805">Transcription regulation</keyword>
<keyword evidence="3" id="KW-0804">Transcription</keyword>
<dbReference type="InterPro" id="IPR036390">
    <property type="entry name" value="WH_DNA-bd_sf"/>
</dbReference>
<dbReference type="AlphaFoldDB" id="A0A160TGZ5"/>
<dbReference type="SMART" id="SM00895">
    <property type="entry name" value="FCD"/>
    <property type="match status" value="1"/>
</dbReference>
<dbReference type="InterPro" id="IPR008920">
    <property type="entry name" value="TF_FadR/GntR_C"/>
</dbReference>
<dbReference type="CDD" id="cd07377">
    <property type="entry name" value="WHTH_GntR"/>
    <property type="match status" value="1"/>
</dbReference>
<evidence type="ECO:0000259" key="4">
    <source>
        <dbReference type="PROSITE" id="PS50949"/>
    </source>
</evidence>
<dbReference type="Pfam" id="PF07729">
    <property type="entry name" value="FCD"/>
    <property type="match status" value="1"/>
</dbReference>
<dbReference type="PANTHER" id="PTHR43537">
    <property type="entry name" value="TRANSCRIPTIONAL REGULATOR, GNTR FAMILY"/>
    <property type="match status" value="1"/>
</dbReference>